<evidence type="ECO:0008006" key="3">
    <source>
        <dbReference type="Google" id="ProtNLM"/>
    </source>
</evidence>
<dbReference type="Proteomes" id="UP000294003">
    <property type="component" value="Unassembled WGS sequence"/>
</dbReference>
<accession>A0ABY0H9M5</accession>
<proteinExistence type="predicted"/>
<protein>
    <recommendedName>
        <fullName evidence="3">Protein kinase domain-containing protein</fullName>
    </recommendedName>
</protein>
<name>A0ABY0H9M5_9PEZI</name>
<keyword evidence="2" id="KW-1185">Reference proteome</keyword>
<dbReference type="EMBL" id="QJNS01000089">
    <property type="protein sequence ID" value="RYO88310.1"/>
    <property type="molecule type" value="Genomic_DNA"/>
</dbReference>
<organism evidence="1 2">
    <name type="scientific">Monosporascus cannonballus</name>
    <dbReference type="NCBI Taxonomy" id="155416"/>
    <lineage>
        <taxon>Eukaryota</taxon>
        <taxon>Fungi</taxon>
        <taxon>Dikarya</taxon>
        <taxon>Ascomycota</taxon>
        <taxon>Pezizomycotina</taxon>
        <taxon>Sordariomycetes</taxon>
        <taxon>Xylariomycetidae</taxon>
        <taxon>Xylariales</taxon>
        <taxon>Xylariales incertae sedis</taxon>
        <taxon>Monosporascus</taxon>
    </lineage>
</organism>
<reference evidence="1 2" key="1">
    <citation type="submission" date="2018-06" db="EMBL/GenBank/DDBJ databases">
        <title>Complete Genomes of Monosporascus.</title>
        <authorList>
            <person name="Robinson A.J."/>
            <person name="Natvig D.O."/>
        </authorList>
    </citation>
    <scope>NUCLEOTIDE SEQUENCE [LARGE SCALE GENOMIC DNA]</scope>
    <source>
        <strain evidence="1 2">CBS 609.92</strain>
    </source>
</reference>
<gene>
    <name evidence="1" type="ORF">DL762_003807</name>
</gene>
<evidence type="ECO:0000313" key="2">
    <source>
        <dbReference type="Proteomes" id="UP000294003"/>
    </source>
</evidence>
<evidence type="ECO:0000313" key="1">
    <source>
        <dbReference type="EMBL" id="RYO88310.1"/>
    </source>
</evidence>
<sequence length="119" mass="13356">MTEDSKASTPQLGELERQLHWLLSLHSVASATSSPAKRQAAATQEDRQSYKKIGAGACGAVFAQEGESLAMKLAKCTDSDLWNDYSKHTLIFAKMKRHEIEVKVPECYFFVPKEDPEYF</sequence>
<comment type="caution">
    <text evidence="1">The sequence shown here is derived from an EMBL/GenBank/DDBJ whole genome shotgun (WGS) entry which is preliminary data.</text>
</comment>